<proteinExistence type="predicted"/>
<protein>
    <submittedName>
        <fullName evidence="2">Uncharacterized protein</fullName>
    </submittedName>
</protein>
<evidence type="ECO:0000313" key="3">
    <source>
        <dbReference type="Proteomes" id="UP001375240"/>
    </source>
</evidence>
<feature type="region of interest" description="Disordered" evidence="1">
    <location>
        <begin position="56"/>
        <end position="81"/>
    </location>
</feature>
<name>A0AAV9VAT6_9PEZI</name>
<keyword evidence="3" id="KW-1185">Reference proteome</keyword>
<dbReference type="AlphaFoldDB" id="A0AAV9VAT6"/>
<sequence>MLVPPPNCGNTNSALLASDLDISIETAAEPKYLTYGYYLPSTELVSLGPQGAAALHPYSTPREGQSFQEMSKSDADLCNSE</sequence>
<gene>
    <name evidence="2" type="ORF">TWF696_000283</name>
</gene>
<dbReference type="Proteomes" id="UP001375240">
    <property type="component" value="Unassembled WGS sequence"/>
</dbReference>
<accession>A0AAV9VAT6</accession>
<comment type="caution">
    <text evidence="2">The sequence shown here is derived from an EMBL/GenBank/DDBJ whole genome shotgun (WGS) entry which is preliminary data.</text>
</comment>
<evidence type="ECO:0000256" key="1">
    <source>
        <dbReference type="SAM" id="MobiDB-lite"/>
    </source>
</evidence>
<reference evidence="2 3" key="1">
    <citation type="submission" date="2019-10" db="EMBL/GenBank/DDBJ databases">
        <authorList>
            <person name="Palmer J.M."/>
        </authorList>
    </citation>
    <scope>NUCLEOTIDE SEQUENCE [LARGE SCALE GENOMIC DNA]</scope>
    <source>
        <strain evidence="2 3">TWF696</strain>
    </source>
</reference>
<organism evidence="2 3">
    <name type="scientific">Orbilia brochopaga</name>
    <dbReference type="NCBI Taxonomy" id="3140254"/>
    <lineage>
        <taxon>Eukaryota</taxon>
        <taxon>Fungi</taxon>
        <taxon>Dikarya</taxon>
        <taxon>Ascomycota</taxon>
        <taxon>Pezizomycotina</taxon>
        <taxon>Orbiliomycetes</taxon>
        <taxon>Orbiliales</taxon>
        <taxon>Orbiliaceae</taxon>
        <taxon>Orbilia</taxon>
    </lineage>
</organism>
<evidence type="ECO:0000313" key="2">
    <source>
        <dbReference type="EMBL" id="KAK6359116.1"/>
    </source>
</evidence>
<dbReference type="EMBL" id="JAVHNQ010000001">
    <property type="protein sequence ID" value="KAK6359116.1"/>
    <property type="molecule type" value="Genomic_DNA"/>
</dbReference>